<accession>A0A8H4AIC2</accession>
<protein>
    <submittedName>
        <fullName evidence="1">Uncharacterized protein</fullName>
    </submittedName>
</protein>
<organism evidence="1 2">
    <name type="scientific">Gigaspora margarita</name>
    <dbReference type="NCBI Taxonomy" id="4874"/>
    <lineage>
        <taxon>Eukaryota</taxon>
        <taxon>Fungi</taxon>
        <taxon>Fungi incertae sedis</taxon>
        <taxon>Mucoromycota</taxon>
        <taxon>Glomeromycotina</taxon>
        <taxon>Glomeromycetes</taxon>
        <taxon>Diversisporales</taxon>
        <taxon>Gigasporaceae</taxon>
        <taxon>Gigaspora</taxon>
    </lineage>
</organism>
<dbReference type="AlphaFoldDB" id="A0A8H4AIC2"/>
<evidence type="ECO:0000313" key="1">
    <source>
        <dbReference type="EMBL" id="KAF0499723.1"/>
    </source>
</evidence>
<keyword evidence="2" id="KW-1185">Reference proteome</keyword>
<gene>
    <name evidence="1" type="ORF">F8M41_020435</name>
</gene>
<name>A0A8H4AIC2_GIGMA</name>
<proteinExistence type="predicted"/>
<sequence length="261" mass="29532">MEQKDDIKSQPMILISQSAFTATELTESQTTISQFTAETHQININKNQSKSSFNVFTTLKSVSTHKHSVQDPSCKTTKILQTQLIRLKDADPEYDVIKNLFAIKTKIHAIIKLQMPTKYENKHERYKISMAKRMAGPDKSVDKITHRMFHGTKRWTNCDLLMINESGNNDIIKMENNIPKFCQSGCGLCGILQQGNGKKEMLFAQQSVISLRYCNPGIKAKVMFVIDCVAITQPSGVFLASNEKAALPRYLIIFDDPNLRV</sequence>
<dbReference type="Gene3D" id="3.90.228.10">
    <property type="match status" value="1"/>
</dbReference>
<dbReference type="OrthoDB" id="2386012at2759"/>
<comment type="caution">
    <text evidence="1">The sequence shown here is derived from an EMBL/GenBank/DDBJ whole genome shotgun (WGS) entry which is preliminary data.</text>
</comment>
<evidence type="ECO:0000313" key="2">
    <source>
        <dbReference type="Proteomes" id="UP000439903"/>
    </source>
</evidence>
<dbReference type="Proteomes" id="UP000439903">
    <property type="component" value="Unassembled WGS sequence"/>
</dbReference>
<dbReference type="EMBL" id="WTPW01000561">
    <property type="protein sequence ID" value="KAF0499723.1"/>
    <property type="molecule type" value="Genomic_DNA"/>
</dbReference>
<reference evidence="1 2" key="1">
    <citation type="journal article" date="2019" name="Environ. Microbiol.">
        <title>At the nexus of three kingdoms: the genome of the mycorrhizal fungus Gigaspora margarita provides insights into plant, endobacterial and fungal interactions.</title>
        <authorList>
            <person name="Venice F."/>
            <person name="Ghignone S."/>
            <person name="Salvioli di Fossalunga A."/>
            <person name="Amselem J."/>
            <person name="Novero M."/>
            <person name="Xianan X."/>
            <person name="Sedzielewska Toro K."/>
            <person name="Morin E."/>
            <person name="Lipzen A."/>
            <person name="Grigoriev I.V."/>
            <person name="Henrissat B."/>
            <person name="Martin F.M."/>
            <person name="Bonfante P."/>
        </authorList>
    </citation>
    <scope>NUCLEOTIDE SEQUENCE [LARGE SCALE GENOMIC DNA]</scope>
    <source>
        <strain evidence="1 2">BEG34</strain>
    </source>
</reference>